<name>A0A9P6UYE7_9FUNG</name>
<keyword evidence="4 5" id="KW-0472">Membrane</keyword>
<protein>
    <submittedName>
        <fullName evidence="7">Uncharacterized protein</fullName>
    </submittedName>
</protein>
<dbReference type="OrthoDB" id="2403262at2759"/>
<proteinExistence type="inferred from homology"/>
<comment type="similarity">
    <text evidence="6">Belongs to the mitochondrial carrier (TC 2.A.29) family.</text>
</comment>
<feature type="repeat" description="Solcar" evidence="5">
    <location>
        <begin position="41"/>
        <end position="136"/>
    </location>
</feature>
<accession>A0A9P6UYE7</accession>
<comment type="caution">
    <text evidence="7">The sequence shown here is derived from an EMBL/GenBank/DDBJ whole genome shotgun (WGS) entry which is preliminary data.</text>
</comment>
<evidence type="ECO:0000313" key="8">
    <source>
        <dbReference type="Proteomes" id="UP000738325"/>
    </source>
</evidence>
<dbReference type="EMBL" id="JAAAIP010000100">
    <property type="protein sequence ID" value="KAG0325856.1"/>
    <property type="molecule type" value="Genomic_DNA"/>
</dbReference>
<sequence length="214" mass="23633">MAAMPTVSSSSPAASTLAVNRARRGLRYFSTVTPRNPTMLQEFYPEMVCAMTSSMITRVLLYPLDTVSSRVSAQGGSFPGIGVAPPMYTGYWDCWIRSIRSEGGIMGLYSGVIDCIIIEAMAKPPGASRTELDADYIKLPNMMKLSLDRQIKQGYSETTVIGILVQGWKVPVFCMCLEHEAIYEIKSIGHFDLIMDNMQLCKLINICPVLLEAK</sequence>
<dbReference type="SUPFAM" id="SSF103506">
    <property type="entry name" value="Mitochondrial carrier"/>
    <property type="match status" value="1"/>
</dbReference>
<evidence type="ECO:0000256" key="4">
    <source>
        <dbReference type="ARBA" id="ARBA00023136"/>
    </source>
</evidence>
<evidence type="ECO:0000256" key="5">
    <source>
        <dbReference type="PROSITE-ProRule" id="PRU00282"/>
    </source>
</evidence>
<reference evidence="7" key="1">
    <citation type="journal article" date="2020" name="Fungal Divers.">
        <title>Resolving the Mortierellaceae phylogeny through synthesis of multi-gene phylogenetics and phylogenomics.</title>
        <authorList>
            <person name="Vandepol N."/>
            <person name="Liber J."/>
            <person name="Desiro A."/>
            <person name="Na H."/>
            <person name="Kennedy M."/>
            <person name="Barry K."/>
            <person name="Grigoriev I.V."/>
            <person name="Miller A.N."/>
            <person name="O'Donnell K."/>
            <person name="Stajich J.E."/>
            <person name="Bonito G."/>
        </authorList>
    </citation>
    <scope>NUCLEOTIDE SEQUENCE</scope>
    <source>
        <strain evidence="7">REB-010B</strain>
    </source>
</reference>
<dbReference type="GO" id="GO:0016020">
    <property type="term" value="C:membrane"/>
    <property type="evidence" value="ECO:0007669"/>
    <property type="project" value="UniProtKB-SubCell"/>
</dbReference>
<feature type="non-terminal residue" evidence="7">
    <location>
        <position position="214"/>
    </location>
</feature>
<dbReference type="PROSITE" id="PS50920">
    <property type="entry name" value="SOLCAR"/>
    <property type="match status" value="1"/>
</dbReference>
<dbReference type="InterPro" id="IPR018108">
    <property type="entry name" value="MCP_transmembrane"/>
</dbReference>
<evidence type="ECO:0000256" key="6">
    <source>
        <dbReference type="RuleBase" id="RU000488"/>
    </source>
</evidence>
<dbReference type="AlphaFoldDB" id="A0A9P6UYE7"/>
<organism evidence="7 8">
    <name type="scientific">Dissophora globulifera</name>
    <dbReference type="NCBI Taxonomy" id="979702"/>
    <lineage>
        <taxon>Eukaryota</taxon>
        <taxon>Fungi</taxon>
        <taxon>Fungi incertae sedis</taxon>
        <taxon>Mucoromycota</taxon>
        <taxon>Mortierellomycotina</taxon>
        <taxon>Mortierellomycetes</taxon>
        <taxon>Mortierellales</taxon>
        <taxon>Mortierellaceae</taxon>
        <taxon>Dissophora</taxon>
    </lineage>
</organism>
<evidence type="ECO:0000313" key="7">
    <source>
        <dbReference type="EMBL" id="KAG0325856.1"/>
    </source>
</evidence>
<comment type="subcellular location">
    <subcellularLocation>
        <location evidence="1">Membrane</location>
        <topology evidence="1">Multi-pass membrane protein</topology>
    </subcellularLocation>
</comment>
<evidence type="ECO:0000256" key="2">
    <source>
        <dbReference type="ARBA" id="ARBA00022692"/>
    </source>
</evidence>
<dbReference type="Gene3D" id="1.50.40.10">
    <property type="entry name" value="Mitochondrial carrier domain"/>
    <property type="match status" value="1"/>
</dbReference>
<evidence type="ECO:0000256" key="1">
    <source>
        <dbReference type="ARBA" id="ARBA00004141"/>
    </source>
</evidence>
<dbReference type="InterPro" id="IPR023395">
    <property type="entry name" value="MCP_dom_sf"/>
</dbReference>
<keyword evidence="6" id="KW-0813">Transport</keyword>
<gene>
    <name evidence="7" type="ORF">BGZ99_000122</name>
</gene>
<dbReference type="Pfam" id="PF00153">
    <property type="entry name" value="Mito_carr"/>
    <property type="match status" value="1"/>
</dbReference>
<keyword evidence="3" id="KW-1133">Transmembrane helix</keyword>
<keyword evidence="2 5" id="KW-0812">Transmembrane</keyword>
<dbReference type="Proteomes" id="UP000738325">
    <property type="component" value="Unassembled WGS sequence"/>
</dbReference>
<keyword evidence="8" id="KW-1185">Reference proteome</keyword>
<evidence type="ECO:0000256" key="3">
    <source>
        <dbReference type="ARBA" id="ARBA00022989"/>
    </source>
</evidence>